<gene>
    <name evidence="1" type="ORF">THERMOS_2068</name>
</gene>
<dbReference type="Proteomes" id="UP000643672">
    <property type="component" value="Unassembled WGS sequence"/>
</dbReference>
<reference evidence="1 2" key="1">
    <citation type="submission" date="2020-05" db="EMBL/GenBank/DDBJ databases">
        <authorList>
            <person name="Petersen J."/>
            <person name="Sayavedra L."/>
        </authorList>
    </citation>
    <scope>NUCLEOTIDE SEQUENCE [LARGE SCALE GENOMIC DNA]</scope>
    <source>
        <strain evidence="1">B thermophilus SOXS</strain>
    </source>
</reference>
<organism evidence="1 2">
    <name type="scientific">Bathymodiolus thermophilus thioautotrophic gill symbiont</name>
    <dbReference type="NCBI Taxonomy" id="2360"/>
    <lineage>
        <taxon>Bacteria</taxon>
        <taxon>Pseudomonadati</taxon>
        <taxon>Pseudomonadota</taxon>
        <taxon>Gammaproteobacteria</taxon>
        <taxon>sulfur-oxidizing symbionts</taxon>
    </lineage>
</organism>
<comment type="caution">
    <text evidence="1">The sequence shown here is derived from an EMBL/GenBank/DDBJ whole genome shotgun (WGS) entry which is preliminary data.</text>
</comment>
<name>A0A8H8XEP3_9GAMM</name>
<proteinExistence type="predicted"/>
<dbReference type="EMBL" id="CAESAQ020000087">
    <property type="protein sequence ID" value="CAB5505100.1"/>
    <property type="molecule type" value="Genomic_DNA"/>
</dbReference>
<dbReference type="AlphaFoldDB" id="A0A8H8XEP3"/>
<sequence>MNHTGKISRKIALEKYQLKENRITENISFHWLDKNIKTFEKIYK</sequence>
<evidence type="ECO:0000313" key="2">
    <source>
        <dbReference type="Proteomes" id="UP000643672"/>
    </source>
</evidence>
<accession>A0A8H8XEP3</accession>
<evidence type="ECO:0000313" key="1">
    <source>
        <dbReference type="EMBL" id="CAB5505100.1"/>
    </source>
</evidence>
<keyword evidence="2" id="KW-1185">Reference proteome</keyword>
<protein>
    <submittedName>
        <fullName evidence="1">Uncharacterized protein</fullName>
    </submittedName>
</protein>